<keyword evidence="3 7" id="KW-0479">Metal-binding</keyword>
<comment type="cofactor">
    <cofactor evidence="1 7">
        <name>heme</name>
        <dbReference type="ChEBI" id="CHEBI:30413"/>
    </cofactor>
</comment>
<evidence type="ECO:0000256" key="5">
    <source>
        <dbReference type="ARBA" id="ARBA00023004"/>
    </source>
</evidence>
<keyword evidence="4 8" id="KW-0560">Oxidoreductase</keyword>
<dbReference type="AlphaFoldDB" id="A0A5C3LVE0"/>
<dbReference type="PROSITE" id="PS00086">
    <property type="entry name" value="CYTOCHROME_P450"/>
    <property type="match status" value="1"/>
</dbReference>
<protein>
    <recommendedName>
        <fullName evidence="6">sterol 22-desaturase</fullName>
        <ecNumber evidence="6">1.14.19.41</ecNumber>
    </recommendedName>
</protein>
<dbReference type="Gene3D" id="1.10.630.10">
    <property type="entry name" value="Cytochrome P450"/>
    <property type="match status" value="1"/>
</dbReference>
<dbReference type="OrthoDB" id="1372046at2759"/>
<dbReference type="GO" id="GO:0000249">
    <property type="term" value="F:C-22 sterol desaturase (NADPH) activity"/>
    <property type="evidence" value="ECO:0007669"/>
    <property type="project" value="UniProtKB-EC"/>
</dbReference>
<dbReference type="EC" id="1.14.19.41" evidence="6"/>
<proteinExistence type="inferred from homology"/>
<reference evidence="9 10" key="1">
    <citation type="journal article" date="2019" name="Nat. Ecol. Evol.">
        <title>Megaphylogeny resolves global patterns of mushroom evolution.</title>
        <authorList>
            <person name="Varga T."/>
            <person name="Krizsan K."/>
            <person name="Foldi C."/>
            <person name="Dima B."/>
            <person name="Sanchez-Garcia M."/>
            <person name="Sanchez-Ramirez S."/>
            <person name="Szollosi G.J."/>
            <person name="Szarkandi J.G."/>
            <person name="Papp V."/>
            <person name="Albert L."/>
            <person name="Andreopoulos W."/>
            <person name="Angelini C."/>
            <person name="Antonin V."/>
            <person name="Barry K.W."/>
            <person name="Bougher N.L."/>
            <person name="Buchanan P."/>
            <person name="Buyck B."/>
            <person name="Bense V."/>
            <person name="Catcheside P."/>
            <person name="Chovatia M."/>
            <person name="Cooper J."/>
            <person name="Damon W."/>
            <person name="Desjardin D."/>
            <person name="Finy P."/>
            <person name="Geml J."/>
            <person name="Haridas S."/>
            <person name="Hughes K."/>
            <person name="Justo A."/>
            <person name="Karasinski D."/>
            <person name="Kautmanova I."/>
            <person name="Kiss B."/>
            <person name="Kocsube S."/>
            <person name="Kotiranta H."/>
            <person name="LaButti K.M."/>
            <person name="Lechner B.E."/>
            <person name="Liimatainen K."/>
            <person name="Lipzen A."/>
            <person name="Lukacs Z."/>
            <person name="Mihaltcheva S."/>
            <person name="Morgado L.N."/>
            <person name="Niskanen T."/>
            <person name="Noordeloos M.E."/>
            <person name="Ohm R.A."/>
            <person name="Ortiz-Santana B."/>
            <person name="Ovrebo C."/>
            <person name="Racz N."/>
            <person name="Riley R."/>
            <person name="Savchenko A."/>
            <person name="Shiryaev A."/>
            <person name="Soop K."/>
            <person name="Spirin V."/>
            <person name="Szebenyi C."/>
            <person name="Tomsovsky M."/>
            <person name="Tulloss R.E."/>
            <person name="Uehling J."/>
            <person name="Grigoriev I.V."/>
            <person name="Vagvolgyi C."/>
            <person name="Papp T."/>
            <person name="Martin F.M."/>
            <person name="Miettinen O."/>
            <person name="Hibbett D.S."/>
            <person name="Nagy L.G."/>
        </authorList>
    </citation>
    <scope>NUCLEOTIDE SEQUENCE [LARGE SCALE GENOMIC DNA]</scope>
    <source>
        <strain evidence="9 10">CBS 166.37</strain>
    </source>
</reference>
<comment type="similarity">
    <text evidence="2 8">Belongs to the cytochrome P450 family.</text>
</comment>
<dbReference type="EMBL" id="ML213611">
    <property type="protein sequence ID" value="TFK36782.1"/>
    <property type="molecule type" value="Genomic_DNA"/>
</dbReference>
<dbReference type="PANTHER" id="PTHR24286">
    <property type="entry name" value="CYTOCHROME P450 26"/>
    <property type="match status" value="1"/>
</dbReference>
<dbReference type="GO" id="GO:0016125">
    <property type="term" value="P:sterol metabolic process"/>
    <property type="evidence" value="ECO:0007669"/>
    <property type="project" value="TreeGrafter"/>
</dbReference>
<dbReference type="STRING" id="68775.A0A5C3LVE0"/>
<evidence type="ECO:0000256" key="4">
    <source>
        <dbReference type="ARBA" id="ARBA00023002"/>
    </source>
</evidence>
<evidence type="ECO:0000256" key="7">
    <source>
        <dbReference type="PIRSR" id="PIRSR602403-1"/>
    </source>
</evidence>
<feature type="binding site" description="axial binding residue" evidence="7">
    <location>
        <position position="460"/>
    </location>
    <ligand>
        <name>heme</name>
        <dbReference type="ChEBI" id="CHEBI:30413"/>
    </ligand>
    <ligandPart>
        <name>Fe</name>
        <dbReference type="ChEBI" id="CHEBI:18248"/>
    </ligandPart>
</feature>
<sequence>MDRSASASIPSSTADSPLYAFPASTFSTLLQGKPATWLYTTLAVVFSLLALEQAVYRYKKRHLPGDRWTIPIIGKFADSVSPSMEGYKKQWDSGALSAISVFNIFIVMASSNEFSRKILNSPTYAEPCLVHSAKQVLRPDNWVFLTGKDHVEYRRGLNTLFTRKALGIYTSIQETITRKHLTQWLERAAKDPSPQPIMMTARHLNIDTSLRVFCGNHIPEHAALDINDKYWAITQSLELVNFPLALPGTKVYKAIQARKVALYWLELAAEKSKLSMANGGEPECMLDEWVQTLSHPNYKGKREFSNLEMAMVLFSFLFASQDAMSSGLIYGFQHLADHPEILAKVREEQERVRQGNYEAPLTLEMMDEMPYLQAVVKESMRVKPPVTMVPYKCTKAFPISDNYTVPANSMVIPSFFNSLHDAEVYPDPERFVPERWLDPSGSANANPKNYLVFGSGPHRCIGLEYATMNMALVLATAAVMFDWEHELTPESDKVDIIATLFPKDGCRLKLTPRTYA</sequence>
<keyword evidence="8" id="KW-0503">Monooxygenase</keyword>
<dbReference type="FunFam" id="1.10.630.10:FF:000021">
    <property type="entry name" value="Cytochrome P450 61"/>
    <property type="match status" value="1"/>
</dbReference>
<dbReference type="InterPro" id="IPR017972">
    <property type="entry name" value="Cyt_P450_CS"/>
</dbReference>
<dbReference type="PANTHER" id="PTHR24286:SF228">
    <property type="entry name" value="C-22 STEROL DESATURASE ERG5"/>
    <property type="match status" value="1"/>
</dbReference>
<dbReference type="PRINTS" id="PR00385">
    <property type="entry name" value="P450"/>
</dbReference>
<keyword evidence="7 8" id="KW-0349">Heme</keyword>
<keyword evidence="5 7" id="KW-0408">Iron</keyword>
<dbReference type="Proteomes" id="UP000308652">
    <property type="component" value="Unassembled WGS sequence"/>
</dbReference>
<evidence type="ECO:0000256" key="6">
    <source>
        <dbReference type="ARBA" id="ARBA00039038"/>
    </source>
</evidence>
<dbReference type="PRINTS" id="PR00465">
    <property type="entry name" value="EP450IV"/>
</dbReference>
<evidence type="ECO:0000256" key="8">
    <source>
        <dbReference type="RuleBase" id="RU000461"/>
    </source>
</evidence>
<evidence type="ECO:0000256" key="3">
    <source>
        <dbReference type="ARBA" id="ARBA00022723"/>
    </source>
</evidence>
<dbReference type="InterPro" id="IPR036396">
    <property type="entry name" value="Cyt_P450_sf"/>
</dbReference>
<organism evidence="9 10">
    <name type="scientific">Crucibulum laeve</name>
    <dbReference type="NCBI Taxonomy" id="68775"/>
    <lineage>
        <taxon>Eukaryota</taxon>
        <taxon>Fungi</taxon>
        <taxon>Dikarya</taxon>
        <taxon>Basidiomycota</taxon>
        <taxon>Agaricomycotina</taxon>
        <taxon>Agaricomycetes</taxon>
        <taxon>Agaricomycetidae</taxon>
        <taxon>Agaricales</taxon>
        <taxon>Agaricineae</taxon>
        <taxon>Nidulariaceae</taxon>
        <taxon>Crucibulum</taxon>
    </lineage>
</organism>
<dbReference type="GO" id="GO:0004497">
    <property type="term" value="F:monooxygenase activity"/>
    <property type="evidence" value="ECO:0007669"/>
    <property type="project" value="UniProtKB-KW"/>
</dbReference>
<evidence type="ECO:0000256" key="2">
    <source>
        <dbReference type="ARBA" id="ARBA00010617"/>
    </source>
</evidence>
<evidence type="ECO:0000313" key="10">
    <source>
        <dbReference type="Proteomes" id="UP000308652"/>
    </source>
</evidence>
<dbReference type="InterPro" id="IPR002403">
    <property type="entry name" value="Cyt_P450_E_grp-IV"/>
</dbReference>
<accession>A0A5C3LVE0</accession>
<evidence type="ECO:0000256" key="1">
    <source>
        <dbReference type="ARBA" id="ARBA00001971"/>
    </source>
</evidence>
<dbReference type="InterPro" id="IPR001128">
    <property type="entry name" value="Cyt_P450"/>
</dbReference>
<dbReference type="GO" id="GO:0005506">
    <property type="term" value="F:iron ion binding"/>
    <property type="evidence" value="ECO:0007669"/>
    <property type="project" value="InterPro"/>
</dbReference>
<dbReference type="CDD" id="cd11082">
    <property type="entry name" value="CYP61_CYP710"/>
    <property type="match status" value="1"/>
</dbReference>
<dbReference type="Pfam" id="PF00067">
    <property type="entry name" value="p450"/>
    <property type="match status" value="1"/>
</dbReference>
<evidence type="ECO:0000313" key="9">
    <source>
        <dbReference type="EMBL" id="TFK36782.1"/>
    </source>
</evidence>
<name>A0A5C3LVE0_9AGAR</name>
<dbReference type="SUPFAM" id="SSF48264">
    <property type="entry name" value="Cytochrome P450"/>
    <property type="match status" value="1"/>
</dbReference>
<dbReference type="GO" id="GO:0020037">
    <property type="term" value="F:heme binding"/>
    <property type="evidence" value="ECO:0007669"/>
    <property type="project" value="InterPro"/>
</dbReference>
<keyword evidence="10" id="KW-1185">Reference proteome</keyword>
<gene>
    <name evidence="9" type="ORF">BDQ12DRAFT_685876</name>
</gene>